<dbReference type="Gene3D" id="1.10.10.60">
    <property type="entry name" value="Homeodomain-like"/>
    <property type="match status" value="1"/>
</dbReference>
<evidence type="ECO:0000259" key="1">
    <source>
        <dbReference type="PROSITE" id="PS01124"/>
    </source>
</evidence>
<feature type="domain" description="HTH araC/xylS-type" evidence="1">
    <location>
        <begin position="36"/>
        <end position="108"/>
    </location>
</feature>
<keyword evidence="2" id="KW-0238">DNA-binding</keyword>
<sequence>MSTESIHISESIETLNANLRQIAQVGEWADLMGYQNPKKFSRRFLRHYAVRPCRMLIAVRLKSIYEQLQAGNYSNFEIARRHSLPDEKALNKFVNYHLGCCPSQLEAMNEARFKEKMEKFGSKIR</sequence>
<dbReference type="STRING" id="1194090.SAMN05443144_10671"/>
<accession>A0A1M4ZMG2</accession>
<dbReference type="Proteomes" id="UP000184041">
    <property type="component" value="Unassembled WGS sequence"/>
</dbReference>
<gene>
    <name evidence="2" type="ORF">SAMN05443144_10671</name>
</gene>
<proteinExistence type="predicted"/>
<organism evidence="2 3">
    <name type="scientific">Fodinibius roseus</name>
    <dbReference type="NCBI Taxonomy" id="1194090"/>
    <lineage>
        <taxon>Bacteria</taxon>
        <taxon>Pseudomonadati</taxon>
        <taxon>Balneolota</taxon>
        <taxon>Balneolia</taxon>
        <taxon>Balneolales</taxon>
        <taxon>Balneolaceae</taxon>
        <taxon>Fodinibius</taxon>
    </lineage>
</organism>
<dbReference type="RefSeq" id="WP_073061424.1">
    <property type="nucleotide sequence ID" value="NZ_FQUS01000006.1"/>
</dbReference>
<dbReference type="OrthoDB" id="1524609at2"/>
<evidence type="ECO:0000313" key="2">
    <source>
        <dbReference type="EMBL" id="SHF18992.1"/>
    </source>
</evidence>
<protein>
    <submittedName>
        <fullName evidence="2">AraC-type DNA-binding protein</fullName>
    </submittedName>
</protein>
<dbReference type="InterPro" id="IPR018060">
    <property type="entry name" value="HTH_AraC"/>
</dbReference>
<evidence type="ECO:0000313" key="3">
    <source>
        <dbReference type="Proteomes" id="UP000184041"/>
    </source>
</evidence>
<dbReference type="GO" id="GO:0003700">
    <property type="term" value="F:DNA-binding transcription factor activity"/>
    <property type="evidence" value="ECO:0007669"/>
    <property type="project" value="InterPro"/>
</dbReference>
<keyword evidence="3" id="KW-1185">Reference proteome</keyword>
<reference evidence="2 3" key="1">
    <citation type="submission" date="2016-11" db="EMBL/GenBank/DDBJ databases">
        <authorList>
            <person name="Jaros S."/>
            <person name="Januszkiewicz K."/>
            <person name="Wedrychowicz H."/>
        </authorList>
    </citation>
    <scope>NUCLEOTIDE SEQUENCE [LARGE SCALE GENOMIC DNA]</scope>
    <source>
        <strain evidence="2 3">DSM 21986</strain>
    </source>
</reference>
<dbReference type="GO" id="GO:0043565">
    <property type="term" value="F:sequence-specific DNA binding"/>
    <property type="evidence" value="ECO:0007669"/>
    <property type="project" value="InterPro"/>
</dbReference>
<dbReference type="AlphaFoldDB" id="A0A1M4ZMG2"/>
<dbReference type="PROSITE" id="PS01124">
    <property type="entry name" value="HTH_ARAC_FAMILY_2"/>
    <property type="match status" value="1"/>
</dbReference>
<name>A0A1M4ZMG2_9BACT</name>
<dbReference type="EMBL" id="FQUS01000006">
    <property type="protein sequence ID" value="SHF18992.1"/>
    <property type="molecule type" value="Genomic_DNA"/>
</dbReference>